<accession>A0A0B1SVI2</accession>
<reference evidence="1 2" key="1">
    <citation type="submission" date="2014-03" db="EMBL/GenBank/DDBJ databases">
        <title>Draft genome of the hookworm Oesophagostomum dentatum.</title>
        <authorList>
            <person name="Mitreva M."/>
        </authorList>
    </citation>
    <scope>NUCLEOTIDE SEQUENCE [LARGE SCALE GENOMIC DNA]</scope>
    <source>
        <strain evidence="1 2">OD-Hann</strain>
    </source>
</reference>
<dbReference type="Proteomes" id="UP000053660">
    <property type="component" value="Unassembled WGS sequence"/>
</dbReference>
<keyword evidence="2" id="KW-1185">Reference proteome</keyword>
<evidence type="ECO:0008006" key="3">
    <source>
        <dbReference type="Google" id="ProtNLM"/>
    </source>
</evidence>
<organism evidence="1 2">
    <name type="scientific">Oesophagostomum dentatum</name>
    <name type="common">Nodular worm</name>
    <dbReference type="NCBI Taxonomy" id="61180"/>
    <lineage>
        <taxon>Eukaryota</taxon>
        <taxon>Metazoa</taxon>
        <taxon>Ecdysozoa</taxon>
        <taxon>Nematoda</taxon>
        <taxon>Chromadorea</taxon>
        <taxon>Rhabditida</taxon>
        <taxon>Rhabditina</taxon>
        <taxon>Rhabditomorpha</taxon>
        <taxon>Strongyloidea</taxon>
        <taxon>Strongylidae</taxon>
        <taxon>Oesophagostomum</taxon>
    </lineage>
</organism>
<proteinExistence type="predicted"/>
<sequence>MKGREVSMNIPVATEELSLILPAEVRTVISNAEPVTGPRSDNISVELLKARGHEIYGTLARKLTTYPCNQKMPDRWRKARISSSSRSETVKILKTTSIFDTISSVQAIREYAGIDPGYVRAVRERCENVRTTIKLFEREIKVPIKRGVRQGDTILPRPFTTVLQHAVKTLERDDCGIDVDGKNTTNLRFAHDIALCARKSIKMLNGLNEASRRIGLKMNEKKTRYKKNRWCLSEGIKMERRTPEEVTSYTCRTKHQYGARPKKRK</sequence>
<dbReference type="OrthoDB" id="5838129at2759"/>
<dbReference type="AlphaFoldDB" id="A0A0B1SVI2"/>
<dbReference type="PANTHER" id="PTHR47027:SF29">
    <property type="entry name" value="C2H2-TYPE DOMAIN-CONTAINING PROTEIN"/>
    <property type="match status" value="1"/>
</dbReference>
<evidence type="ECO:0000313" key="1">
    <source>
        <dbReference type="EMBL" id="KHJ89323.1"/>
    </source>
</evidence>
<name>A0A0B1SVI2_OESDE</name>
<protein>
    <recommendedName>
        <fullName evidence="3">Reverse transcriptase domain-containing protein</fullName>
    </recommendedName>
</protein>
<evidence type="ECO:0000313" key="2">
    <source>
        <dbReference type="Proteomes" id="UP000053660"/>
    </source>
</evidence>
<dbReference type="PANTHER" id="PTHR47027">
    <property type="entry name" value="REVERSE TRANSCRIPTASE DOMAIN-CONTAINING PROTEIN"/>
    <property type="match status" value="1"/>
</dbReference>
<dbReference type="EMBL" id="KN554371">
    <property type="protein sequence ID" value="KHJ89323.1"/>
    <property type="molecule type" value="Genomic_DNA"/>
</dbReference>
<gene>
    <name evidence="1" type="ORF">OESDEN_10856</name>
</gene>